<feature type="transmembrane region" description="Helical" evidence="4">
    <location>
        <begin position="178"/>
        <end position="195"/>
    </location>
</feature>
<feature type="region of interest" description="Disordered" evidence="3">
    <location>
        <begin position="1"/>
        <end position="23"/>
    </location>
</feature>
<protein>
    <recommendedName>
        <fullName evidence="1">diguanylate cyclase</fullName>
        <ecNumber evidence="1">2.7.7.65</ecNumber>
    </recommendedName>
</protein>
<dbReference type="InterPro" id="IPR029787">
    <property type="entry name" value="Nucleotide_cyclase"/>
</dbReference>
<evidence type="ECO:0000256" key="4">
    <source>
        <dbReference type="SAM" id="Phobius"/>
    </source>
</evidence>
<accession>A0A1M7ZPK9</accession>
<evidence type="ECO:0000256" key="2">
    <source>
        <dbReference type="ARBA" id="ARBA00034247"/>
    </source>
</evidence>
<dbReference type="STRING" id="1123029.SAMN02745172_03495"/>
<dbReference type="InterPro" id="IPR000160">
    <property type="entry name" value="GGDEF_dom"/>
</dbReference>
<name>A0A1M7ZPK9_9HYPH</name>
<dbReference type="PROSITE" id="PS50887">
    <property type="entry name" value="GGDEF"/>
    <property type="match status" value="1"/>
</dbReference>
<dbReference type="InterPro" id="IPR050469">
    <property type="entry name" value="Diguanylate_Cyclase"/>
</dbReference>
<dbReference type="SUPFAM" id="SSF55073">
    <property type="entry name" value="Nucleotide cyclase"/>
    <property type="match status" value="1"/>
</dbReference>
<dbReference type="PANTHER" id="PTHR45138">
    <property type="entry name" value="REGULATORY COMPONENTS OF SENSORY TRANSDUCTION SYSTEM"/>
    <property type="match status" value="1"/>
</dbReference>
<evidence type="ECO:0000256" key="1">
    <source>
        <dbReference type="ARBA" id="ARBA00012528"/>
    </source>
</evidence>
<dbReference type="Pfam" id="PF00990">
    <property type="entry name" value="GGDEF"/>
    <property type="match status" value="1"/>
</dbReference>
<feature type="transmembrane region" description="Helical" evidence="4">
    <location>
        <begin position="48"/>
        <end position="74"/>
    </location>
</feature>
<comment type="catalytic activity">
    <reaction evidence="2">
        <text>2 GTP = 3',3'-c-di-GMP + 2 diphosphate</text>
        <dbReference type="Rhea" id="RHEA:24898"/>
        <dbReference type="ChEBI" id="CHEBI:33019"/>
        <dbReference type="ChEBI" id="CHEBI:37565"/>
        <dbReference type="ChEBI" id="CHEBI:58805"/>
        <dbReference type="EC" id="2.7.7.65"/>
    </reaction>
</comment>
<dbReference type="EMBL" id="FRXO01000008">
    <property type="protein sequence ID" value="SHO66835.1"/>
    <property type="molecule type" value="Genomic_DNA"/>
</dbReference>
<dbReference type="AlphaFoldDB" id="A0A1M7ZPK9"/>
<keyword evidence="4" id="KW-0472">Membrane</keyword>
<organism evidence="6 7">
    <name type="scientific">Pseudoxanthobacter soli DSM 19599</name>
    <dbReference type="NCBI Taxonomy" id="1123029"/>
    <lineage>
        <taxon>Bacteria</taxon>
        <taxon>Pseudomonadati</taxon>
        <taxon>Pseudomonadota</taxon>
        <taxon>Alphaproteobacteria</taxon>
        <taxon>Hyphomicrobiales</taxon>
        <taxon>Segnochrobactraceae</taxon>
        <taxon>Pseudoxanthobacter</taxon>
    </lineage>
</organism>
<dbReference type="GO" id="GO:0052621">
    <property type="term" value="F:diguanylate cyclase activity"/>
    <property type="evidence" value="ECO:0007669"/>
    <property type="project" value="UniProtKB-EC"/>
</dbReference>
<dbReference type="SMART" id="SM00267">
    <property type="entry name" value="GGDEF"/>
    <property type="match status" value="1"/>
</dbReference>
<keyword evidence="7" id="KW-1185">Reference proteome</keyword>
<proteinExistence type="predicted"/>
<dbReference type="InterPro" id="IPR043128">
    <property type="entry name" value="Rev_trsase/Diguanyl_cyclase"/>
</dbReference>
<dbReference type="Gene3D" id="3.30.70.270">
    <property type="match status" value="1"/>
</dbReference>
<dbReference type="CDD" id="cd01949">
    <property type="entry name" value="GGDEF"/>
    <property type="match status" value="1"/>
</dbReference>
<feature type="domain" description="GGDEF" evidence="5">
    <location>
        <begin position="246"/>
        <end position="379"/>
    </location>
</feature>
<evidence type="ECO:0000313" key="6">
    <source>
        <dbReference type="EMBL" id="SHO66835.1"/>
    </source>
</evidence>
<feature type="transmembrane region" description="Helical" evidence="4">
    <location>
        <begin position="80"/>
        <end position="99"/>
    </location>
</feature>
<evidence type="ECO:0000259" key="5">
    <source>
        <dbReference type="PROSITE" id="PS50887"/>
    </source>
</evidence>
<reference evidence="6 7" key="1">
    <citation type="submission" date="2016-12" db="EMBL/GenBank/DDBJ databases">
        <authorList>
            <person name="Song W.-J."/>
            <person name="Kurnit D.M."/>
        </authorList>
    </citation>
    <scope>NUCLEOTIDE SEQUENCE [LARGE SCALE GENOMIC DNA]</scope>
    <source>
        <strain evidence="6 7">DSM 19599</strain>
    </source>
</reference>
<evidence type="ECO:0000313" key="7">
    <source>
        <dbReference type="Proteomes" id="UP000186406"/>
    </source>
</evidence>
<gene>
    <name evidence="6" type="ORF">SAMN02745172_03495</name>
</gene>
<keyword evidence="4" id="KW-0812">Transmembrane</keyword>
<dbReference type="Proteomes" id="UP000186406">
    <property type="component" value="Unassembled WGS sequence"/>
</dbReference>
<keyword evidence="4" id="KW-1133">Transmembrane helix</keyword>
<evidence type="ECO:0000256" key="3">
    <source>
        <dbReference type="SAM" id="MobiDB-lite"/>
    </source>
</evidence>
<dbReference type="NCBIfam" id="TIGR00254">
    <property type="entry name" value="GGDEF"/>
    <property type="match status" value="1"/>
</dbReference>
<dbReference type="EC" id="2.7.7.65" evidence="1"/>
<dbReference type="FunFam" id="3.30.70.270:FF:000001">
    <property type="entry name" value="Diguanylate cyclase domain protein"/>
    <property type="match status" value="1"/>
</dbReference>
<feature type="transmembrane region" description="Helical" evidence="4">
    <location>
        <begin position="106"/>
        <end position="124"/>
    </location>
</feature>
<sequence>MPSSARTAGGVDPRPGHSQDAGRPAIMLDSARGSSASRHEFAGFRRRFLITVLGAATVWTAAMVAASTMGWLSVGPLQTYNNIAFFFMALVLLVMVWRWPGTTRPAAIAFCTGGLFLIVAALFLVPEDPLRMLLFFPGIGVIFLTLGARAAWVATAVAIVAFCTAVAGGYIATTATGVSTFIISLFFTGLFFHTFRVQSVRALETIAAQNEALDEAARRDPLTSLPNLRAFRNAVEAETTAPNGGAPLAIAFVDVDFFKTINDRYGHAEGDAVLVAVAGALRGAIRAGDTVARIGGEEFAVLLPATDIATAMVVAERLRATVQATAVTIAGEITSVTVSVGVAPSRPPHASADAVLRAADLAMYAAKAQGRNRVIPAPAAA</sequence>
<dbReference type="PANTHER" id="PTHR45138:SF9">
    <property type="entry name" value="DIGUANYLATE CYCLASE DGCM-RELATED"/>
    <property type="match status" value="1"/>
</dbReference>